<reference evidence="1" key="1">
    <citation type="submission" date="2018-05" db="EMBL/GenBank/DDBJ databases">
        <authorList>
            <person name="Lanie J.A."/>
            <person name="Ng W.-L."/>
            <person name="Kazmierczak K.M."/>
            <person name="Andrzejewski T.M."/>
            <person name="Davidsen T.M."/>
            <person name="Wayne K.J."/>
            <person name="Tettelin H."/>
            <person name="Glass J.I."/>
            <person name="Rusch D."/>
            <person name="Podicherti R."/>
            <person name="Tsui H.-C.T."/>
            <person name="Winkler M.E."/>
        </authorList>
    </citation>
    <scope>NUCLEOTIDE SEQUENCE</scope>
</reference>
<feature type="non-terminal residue" evidence="1">
    <location>
        <position position="61"/>
    </location>
</feature>
<dbReference type="EMBL" id="UINC01126367">
    <property type="protein sequence ID" value="SVD04802.1"/>
    <property type="molecule type" value="Genomic_DNA"/>
</dbReference>
<dbReference type="AlphaFoldDB" id="A0A382S5E9"/>
<proteinExistence type="predicted"/>
<protein>
    <submittedName>
        <fullName evidence="1">Uncharacterized protein</fullName>
    </submittedName>
</protein>
<organism evidence="1">
    <name type="scientific">marine metagenome</name>
    <dbReference type="NCBI Taxonomy" id="408172"/>
    <lineage>
        <taxon>unclassified sequences</taxon>
        <taxon>metagenomes</taxon>
        <taxon>ecological metagenomes</taxon>
    </lineage>
</organism>
<accession>A0A382S5E9</accession>
<evidence type="ECO:0000313" key="1">
    <source>
        <dbReference type="EMBL" id="SVD04802.1"/>
    </source>
</evidence>
<sequence length="61" mass="6068">MGWGGTGLASAGAEAVSVEALGWQPVKAKTVRATLNAVKVGRILFTAADLTAGRVTGKAGK</sequence>
<name>A0A382S5E9_9ZZZZ</name>
<gene>
    <name evidence="1" type="ORF">METZ01_LOCUS357656</name>
</gene>